<comment type="caution">
    <text evidence="5">The sequence shown here is derived from an EMBL/GenBank/DDBJ whole genome shotgun (WGS) entry which is preliminary data.</text>
</comment>
<evidence type="ECO:0000256" key="3">
    <source>
        <dbReference type="SAM" id="SignalP"/>
    </source>
</evidence>
<organism evidence="5 6">
    <name type="scientific">Littorina saxatilis</name>
    <dbReference type="NCBI Taxonomy" id="31220"/>
    <lineage>
        <taxon>Eukaryota</taxon>
        <taxon>Metazoa</taxon>
        <taxon>Spiralia</taxon>
        <taxon>Lophotrochozoa</taxon>
        <taxon>Mollusca</taxon>
        <taxon>Gastropoda</taxon>
        <taxon>Caenogastropoda</taxon>
        <taxon>Littorinimorpha</taxon>
        <taxon>Littorinoidea</taxon>
        <taxon>Littorinidae</taxon>
        <taxon>Littorina</taxon>
    </lineage>
</organism>
<dbReference type="EMBL" id="JBAMIC010000012">
    <property type="protein sequence ID" value="KAK7098770.1"/>
    <property type="molecule type" value="Genomic_DNA"/>
</dbReference>
<keyword evidence="3" id="KW-0732">Signal</keyword>
<proteinExistence type="predicted"/>
<feature type="transmembrane region" description="Helical" evidence="2">
    <location>
        <begin position="291"/>
        <end position="313"/>
    </location>
</feature>
<name>A0AAN9B7G4_9CAEN</name>
<dbReference type="PANTHER" id="PTHR35193:SF5">
    <property type="entry name" value="FLOCCULATION PROTEIN FLO11"/>
    <property type="match status" value="1"/>
</dbReference>
<feature type="region of interest" description="Disordered" evidence="1">
    <location>
        <begin position="228"/>
        <end position="259"/>
    </location>
</feature>
<feature type="domain" description="MAM" evidence="4">
    <location>
        <begin position="36"/>
        <end position="194"/>
    </location>
</feature>
<evidence type="ECO:0000313" key="5">
    <source>
        <dbReference type="EMBL" id="KAK7098770.1"/>
    </source>
</evidence>
<sequence>MTMQAAYLLLAVVAAWNLDTVSSSCVSGVNVQNAGGNCNFDSSTPLLCDWVKPEGNNLTWKADYDDVFLSTCITTNTVDLNVNQIVRLKSPLLCATNSTFYTYTLQFFYSMYHSDRCRFSVSVSSATGDMLTEVWNTQVTTFDPRSRGWKTASLVISNADDAFYIVFAAERISSPEAVTLSLDTVTYTSQPVTTTTTITTTTTAATTTTILTSTLLPTTTTTLLTTTKATPTTPTTTTPTTTTATTTSTAATTTTTRQTTTLAETTTPLANAGSSLGQDDDTIIWGLKLDYVIAIGAGVVVLIIFIIVIAVVCRPKKPPEDVHTVSFALQSPTAYDVNKKNNKKGKRGKPTLTPSKQKTWEPDMSLY</sequence>
<accession>A0AAN9B7G4</accession>
<feature type="chain" id="PRO_5042829877" description="MAM domain-containing protein" evidence="3">
    <location>
        <begin position="24"/>
        <end position="367"/>
    </location>
</feature>
<protein>
    <recommendedName>
        <fullName evidence="4">MAM domain-containing protein</fullName>
    </recommendedName>
</protein>
<keyword evidence="2" id="KW-0812">Transmembrane</keyword>
<keyword evidence="6" id="KW-1185">Reference proteome</keyword>
<keyword evidence="2" id="KW-1133">Transmembrane helix</keyword>
<evidence type="ECO:0000256" key="1">
    <source>
        <dbReference type="SAM" id="MobiDB-lite"/>
    </source>
</evidence>
<gene>
    <name evidence="5" type="ORF">V1264_003006</name>
</gene>
<dbReference type="PROSITE" id="PS50060">
    <property type="entry name" value="MAM_2"/>
    <property type="match status" value="1"/>
</dbReference>
<dbReference type="Gene3D" id="2.60.120.200">
    <property type="match status" value="1"/>
</dbReference>
<feature type="signal peptide" evidence="3">
    <location>
        <begin position="1"/>
        <end position="23"/>
    </location>
</feature>
<dbReference type="SUPFAM" id="SSF49899">
    <property type="entry name" value="Concanavalin A-like lectins/glucanases"/>
    <property type="match status" value="1"/>
</dbReference>
<keyword evidence="2" id="KW-0472">Membrane</keyword>
<dbReference type="Proteomes" id="UP001374579">
    <property type="component" value="Unassembled WGS sequence"/>
</dbReference>
<evidence type="ECO:0000313" key="6">
    <source>
        <dbReference type="Proteomes" id="UP001374579"/>
    </source>
</evidence>
<evidence type="ECO:0000259" key="4">
    <source>
        <dbReference type="PROSITE" id="PS50060"/>
    </source>
</evidence>
<dbReference type="AlphaFoldDB" id="A0AAN9B7G4"/>
<evidence type="ECO:0000256" key="2">
    <source>
        <dbReference type="SAM" id="Phobius"/>
    </source>
</evidence>
<dbReference type="GO" id="GO:0016020">
    <property type="term" value="C:membrane"/>
    <property type="evidence" value="ECO:0007669"/>
    <property type="project" value="InterPro"/>
</dbReference>
<dbReference type="InterPro" id="IPR013320">
    <property type="entry name" value="ConA-like_dom_sf"/>
</dbReference>
<dbReference type="InterPro" id="IPR000998">
    <property type="entry name" value="MAM_dom"/>
</dbReference>
<dbReference type="Pfam" id="PF00629">
    <property type="entry name" value="MAM"/>
    <property type="match status" value="1"/>
</dbReference>
<feature type="compositionally biased region" description="Basic residues" evidence="1">
    <location>
        <begin position="340"/>
        <end position="349"/>
    </location>
</feature>
<feature type="region of interest" description="Disordered" evidence="1">
    <location>
        <begin position="337"/>
        <end position="367"/>
    </location>
</feature>
<dbReference type="SMART" id="SM00137">
    <property type="entry name" value="MAM"/>
    <property type="match status" value="1"/>
</dbReference>
<dbReference type="PANTHER" id="PTHR35193">
    <property type="entry name" value="MUCIN 13A, CELL SURFACE-ASSOCIATED-RELATED"/>
    <property type="match status" value="1"/>
</dbReference>
<reference evidence="5 6" key="1">
    <citation type="submission" date="2024-02" db="EMBL/GenBank/DDBJ databases">
        <title>Chromosome-scale genome assembly of the rough periwinkle Littorina saxatilis.</title>
        <authorList>
            <person name="De Jode A."/>
            <person name="Faria R."/>
            <person name="Formenti G."/>
            <person name="Sims Y."/>
            <person name="Smith T.P."/>
            <person name="Tracey A."/>
            <person name="Wood J.M.D."/>
            <person name="Zagrodzka Z.B."/>
            <person name="Johannesson K."/>
            <person name="Butlin R.K."/>
            <person name="Leder E.H."/>
        </authorList>
    </citation>
    <scope>NUCLEOTIDE SEQUENCE [LARGE SCALE GENOMIC DNA]</scope>
    <source>
        <strain evidence="5">Snail1</strain>
        <tissue evidence="5">Muscle</tissue>
    </source>
</reference>